<comment type="caution">
    <text evidence="2">The sequence shown here is derived from an EMBL/GenBank/DDBJ whole genome shotgun (WGS) entry which is preliminary data.</text>
</comment>
<keyword evidence="3" id="KW-1185">Reference proteome</keyword>
<feature type="transmembrane region" description="Helical" evidence="1">
    <location>
        <begin position="120"/>
        <end position="140"/>
    </location>
</feature>
<protein>
    <recommendedName>
        <fullName evidence="4">G protein-coupled receptor</fullName>
    </recommendedName>
</protein>
<dbReference type="EMBL" id="BTSX01000004">
    <property type="protein sequence ID" value="GMS93017.1"/>
    <property type="molecule type" value="Genomic_DNA"/>
</dbReference>
<dbReference type="InterPro" id="IPR019428">
    <property type="entry name" value="7TM_GPCR_serpentine_rcpt_Str"/>
</dbReference>
<evidence type="ECO:0000256" key="1">
    <source>
        <dbReference type="SAM" id="Phobius"/>
    </source>
</evidence>
<feature type="transmembrane region" description="Helical" evidence="1">
    <location>
        <begin position="6"/>
        <end position="29"/>
    </location>
</feature>
<evidence type="ECO:0000313" key="2">
    <source>
        <dbReference type="EMBL" id="GMS93017.1"/>
    </source>
</evidence>
<feature type="transmembrane region" description="Helical" evidence="1">
    <location>
        <begin position="41"/>
        <end position="59"/>
    </location>
</feature>
<dbReference type="Pfam" id="PF10326">
    <property type="entry name" value="7TM_GPCR_Str"/>
    <property type="match status" value="1"/>
</dbReference>
<sequence length="170" mass="19025">MKFHLAVTNYVGSISTLVNGLFIILIVLSPPDNLGIFRSQYYAGAITGFLFAATQLWSAEFFYQNGTTLVVFSARRAGPIGFMAFLTAHDLQFAILAANFAARYAAIRRGWLHHLFTNKLLFYSAVLASTFLFVPLTVIMDPTDGLRNMTDYFFVCSYEGSFKTPFAHFV</sequence>
<name>A0AAV5TEN8_9BILA</name>
<keyword evidence="1" id="KW-1133">Transmembrane helix</keyword>
<evidence type="ECO:0000313" key="3">
    <source>
        <dbReference type="Proteomes" id="UP001432027"/>
    </source>
</evidence>
<feature type="transmembrane region" description="Helical" evidence="1">
    <location>
        <begin position="79"/>
        <end position="100"/>
    </location>
</feature>
<organism evidence="2 3">
    <name type="scientific">Pristionchus entomophagus</name>
    <dbReference type="NCBI Taxonomy" id="358040"/>
    <lineage>
        <taxon>Eukaryota</taxon>
        <taxon>Metazoa</taxon>
        <taxon>Ecdysozoa</taxon>
        <taxon>Nematoda</taxon>
        <taxon>Chromadorea</taxon>
        <taxon>Rhabditida</taxon>
        <taxon>Rhabditina</taxon>
        <taxon>Diplogasteromorpha</taxon>
        <taxon>Diplogasteroidea</taxon>
        <taxon>Neodiplogasteridae</taxon>
        <taxon>Pristionchus</taxon>
    </lineage>
</organism>
<proteinExistence type="predicted"/>
<dbReference type="AlphaFoldDB" id="A0AAV5TEN8"/>
<keyword evidence="1" id="KW-0812">Transmembrane</keyword>
<keyword evidence="1" id="KW-0472">Membrane</keyword>
<evidence type="ECO:0008006" key="4">
    <source>
        <dbReference type="Google" id="ProtNLM"/>
    </source>
</evidence>
<accession>A0AAV5TEN8</accession>
<gene>
    <name evidence="2" type="ORF">PENTCL1PPCAC_15192</name>
</gene>
<dbReference type="Proteomes" id="UP001432027">
    <property type="component" value="Unassembled WGS sequence"/>
</dbReference>
<reference evidence="2" key="1">
    <citation type="submission" date="2023-10" db="EMBL/GenBank/DDBJ databases">
        <title>Genome assembly of Pristionchus species.</title>
        <authorList>
            <person name="Yoshida K."/>
            <person name="Sommer R.J."/>
        </authorList>
    </citation>
    <scope>NUCLEOTIDE SEQUENCE</scope>
    <source>
        <strain evidence="2">RS0144</strain>
    </source>
</reference>